<evidence type="ECO:0000313" key="1">
    <source>
        <dbReference type="EMBL" id="SHF34627.1"/>
    </source>
</evidence>
<dbReference type="Proteomes" id="UP000184147">
    <property type="component" value="Unassembled WGS sequence"/>
</dbReference>
<dbReference type="EMBL" id="FQVQ01000007">
    <property type="protein sequence ID" value="SHF34627.1"/>
    <property type="molecule type" value="Genomic_DNA"/>
</dbReference>
<proteinExistence type="predicted"/>
<dbReference type="AlphaFoldDB" id="A0A1M5AX28"/>
<protein>
    <submittedName>
        <fullName evidence="1">Uncharacterized protein</fullName>
    </submittedName>
</protein>
<reference evidence="1 2" key="1">
    <citation type="submission" date="2016-11" db="EMBL/GenBank/DDBJ databases">
        <authorList>
            <person name="Jaros S."/>
            <person name="Januszkiewicz K."/>
            <person name="Wedrychowicz H."/>
        </authorList>
    </citation>
    <scope>NUCLEOTIDE SEQUENCE [LARGE SCALE GENOMIC DNA]</scope>
    <source>
        <strain evidence="1 2">DSM 25660</strain>
    </source>
</reference>
<sequence>MLAGLEVNTTSEGKIKNVIQENKRFRNFAEKKREGNVSANLELKTDKIKWNDVDNNRDTYEVRDNYGNTGLDLPTN</sequence>
<gene>
    <name evidence="1" type="ORF">SAMN05444377_10722</name>
</gene>
<organism evidence="1 2">
    <name type="scientific">Flavobacterium fontis</name>
    <dbReference type="NCBI Taxonomy" id="1124188"/>
    <lineage>
        <taxon>Bacteria</taxon>
        <taxon>Pseudomonadati</taxon>
        <taxon>Bacteroidota</taxon>
        <taxon>Flavobacteriia</taxon>
        <taxon>Flavobacteriales</taxon>
        <taxon>Flavobacteriaceae</taxon>
        <taxon>Flavobacterium</taxon>
    </lineage>
</organism>
<name>A0A1M5AX28_9FLAO</name>
<dbReference type="RefSeq" id="WP_073362987.1">
    <property type="nucleotide sequence ID" value="NZ_FQVQ01000007.1"/>
</dbReference>
<accession>A0A1M5AX28</accession>
<dbReference type="STRING" id="1124188.SAMN05444377_10722"/>
<evidence type="ECO:0000313" key="2">
    <source>
        <dbReference type="Proteomes" id="UP000184147"/>
    </source>
</evidence>
<keyword evidence="2" id="KW-1185">Reference proteome</keyword>